<dbReference type="Pfam" id="PF18899">
    <property type="entry name" value="DUF5655"/>
    <property type="match status" value="1"/>
</dbReference>
<accession>A0A553CJU4</accession>
<evidence type="ECO:0000259" key="1">
    <source>
        <dbReference type="Pfam" id="PF18899"/>
    </source>
</evidence>
<dbReference type="Proteomes" id="UP000318585">
    <property type="component" value="Unassembled WGS sequence"/>
</dbReference>
<name>A0A553CJU4_9FLAO</name>
<dbReference type="AlphaFoldDB" id="A0A553CJU4"/>
<organism evidence="2 3">
    <name type="scientific">Flavobacterium franklandianum</name>
    <dbReference type="NCBI Taxonomy" id="2594430"/>
    <lineage>
        <taxon>Bacteria</taxon>
        <taxon>Pseudomonadati</taxon>
        <taxon>Bacteroidota</taxon>
        <taxon>Flavobacteriia</taxon>
        <taxon>Flavobacteriales</taxon>
        <taxon>Flavobacteriaceae</taxon>
        <taxon>Flavobacterium</taxon>
    </lineage>
</organism>
<dbReference type="OrthoDB" id="9798761at2"/>
<dbReference type="InterPro" id="IPR043714">
    <property type="entry name" value="DUF5655"/>
</dbReference>
<reference evidence="2 3" key="1">
    <citation type="submission" date="2019-07" db="EMBL/GenBank/DDBJ databases">
        <title>Novel species of Flavobacterium.</title>
        <authorList>
            <person name="Liu Q."/>
            <person name="Xin Y.-H."/>
        </authorList>
    </citation>
    <scope>NUCLEOTIDE SEQUENCE [LARGE SCALE GENOMIC DNA]</scope>
    <source>
        <strain evidence="2 3">LB3P56</strain>
    </source>
</reference>
<comment type="caution">
    <text evidence="2">The sequence shown here is derived from an EMBL/GenBank/DDBJ whole genome shotgun (WGS) entry which is preliminary data.</text>
</comment>
<evidence type="ECO:0000313" key="2">
    <source>
        <dbReference type="EMBL" id="TRX20775.1"/>
    </source>
</evidence>
<feature type="domain" description="DUF5655" evidence="1">
    <location>
        <begin position="191"/>
        <end position="297"/>
    </location>
</feature>
<keyword evidence="3" id="KW-1185">Reference proteome</keyword>
<dbReference type="InterPro" id="IPR011856">
    <property type="entry name" value="tRNA_endonuc-like_dom_sf"/>
</dbReference>
<dbReference type="GO" id="GO:0003676">
    <property type="term" value="F:nucleic acid binding"/>
    <property type="evidence" value="ECO:0007669"/>
    <property type="project" value="InterPro"/>
</dbReference>
<gene>
    <name evidence="2" type="ORF">FNW17_10375</name>
</gene>
<dbReference type="Gene3D" id="3.40.1350.10">
    <property type="match status" value="1"/>
</dbReference>
<dbReference type="EMBL" id="VJZR01000008">
    <property type="protein sequence ID" value="TRX20775.1"/>
    <property type="molecule type" value="Genomic_DNA"/>
</dbReference>
<evidence type="ECO:0000313" key="3">
    <source>
        <dbReference type="Proteomes" id="UP000318585"/>
    </source>
</evidence>
<sequence>MALYKIEKDLTYIKENPFKLEKEIQELTERNLKTILGLDFVKSEFSLNNFRIDTLAFDKEANAFVIIEYKRDKNFSVIDQGYAYLSLMLNNKADFILEFNENLDKTLKRNDVDWSQSRVLFISPSFTNYQREAINFKDLPIELWEIKRFENNTVSFEHIQKAGAQESIKTISKTDITIDNVAKEIKVYTEQEHLDNVSEEIKELYDKLKNGILNLDNLEVKPKKKYIAFVSGRNVIDIHPQKKALKMWINMNKGELEDTKGLTRDVSATGHWGNGEYELQIDSDDNLEYILSLVKQSIKKNKK</sequence>
<protein>
    <recommendedName>
        <fullName evidence="1">DUF5655 domain-containing protein</fullName>
    </recommendedName>
</protein>
<proteinExistence type="predicted"/>
<dbReference type="RefSeq" id="WP_143390559.1">
    <property type="nucleotide sequence ID" value="NZ_VJZQ01000011.1"/>
</dbReference>